<accession>A0ACD5B9R2</accession>
<name>A0ACD5B9R2_9PSEU</name>
<gene>
    <name evidence="1" type="ORF">LCL61_10735</name>
</gene>
<proteinExistence type="predicted"/>
<dbReference type="EMBL" id="CP150484">
    <property type="protein sequence ID" value="WYW16028.1"/>
    <property type="molecule type" value="Genomic_DNA"/>
</dbReference>
<evidence type="ECO:0000313" key="1">
    <source>
        <dbReference type="EMBL" id="WYW16028.1"/>
    </source>
</evidence>
<reference evidence="1" key="1">
    <citation type="submission" date="2023-10" db="EMBL/GenBank/DDBJ databases">
        <title>Whole genome sequencing of actinobacterial strain Amycolatopsis sp. (BCA-696) identifies the underlying plant growth-promoting genes.</title>
        <authorList>
            <person name="Gandham P."/>
            <person name="Vadla N."/>
            <person name="Saji A."/>
            <person name="Srinivas V."/>
            <person name="Ruperao P."/>
            <person name="Selvanayagam S."/>
            <person name="Saxena R.K."/>
            <person name="Rathore A."/>
            <person name="Gopalakrishnan S."/>
            <person name="Thakur V."/>
        </authorList>
    </citation>
    <scope>NUCLEOTIDE SEQUENCE</scope>
    <source>
        <strain evidence="1">BCA-696</strain>
    </source>
</reference>
<keyword evidence="2" id="KW-1185">Reference proteome</keyword>
<evidence type="ECO:0000313" key="2">
    <source>
        <dbReference type="Proteomes" id="UP001456344"/>
    </source>
</evidence>
<dbReference type="Proteomes" id="UP001456344">
    <property type="component" value="Chromosome"/>
</dbReference>
<sequence>MAQSPETRVTAQAAFGASAPALAPLASKVRAAKTDAKKGTVKVTEDAAKKLIDALVKARQELDALIKGSTEFKAPLKLGDNFVGHTMSERFQGAATKGTEAAVPVLTDFAGVLEDFQLTVKAARKLYVAADEEGQERIERIARRFDMEDVVDHERKEER</sequence>
<protein>
    <submittedName>
        <fullName evidence="1">Uncharacterized protein</fullName>
    </submittedName>
</protein>
<organism evidence="1 2">
    <name type="scientific">Amycolatopsis coloradensis</name>
    <dbReference type="NCBI Taxonomy" id="76021"/>
    <lineage>
        <taxon>Bacteria</taxon>
        <taxon>Bacillati</taxon>
        <taxon>Actinomycetota</taxon>
        <taxon>Actinomycetes</taxon>
        <taxon>Pseudonocardiales</taxon>
        <taxon>Pseudonocardiaceae</taxon>
        <taxon>Amycolatopsis</taxon>
    </lineage>
</organism>